<evidence type="ECO:0000256" key="1">
    <source>
        <dbReference type="SAM" id="MobiDB-lite"/>
    </source>
</evidence>
<gene>
    <name evidence="2" type="ORF">O181_067816</name>
</gene>
<feature type="region of interest" description="Disordered" evidence="1">
    <location>
        <begin position="1"/>
        <end position="25"/>
    </location>
</feature>
<reference evidence="2" key="1">
    <citation type="submission" date="2021-03" db="EMBL/GenBank/DDBJ databases">
        <title>Draft genome sequence of rust myrtle Austropuccinia psidii MF-1, a brazilian biotype.</title>
        <authorList>
            <person name="Quecine M.C."/>
            <person name="Pachon D.M.R."/>
            <person name="Bonatelli M.L."/>
            <person name="Correr F.H."/>
            <person name="Franceschini L.M."/>
            <person name="Leite T.F."/>
            <person name="Margarido G.R.A."/>
            <person name="Almeida C.A."/>
            <person name="Ferrarezi J.A."/>
            <person name="Labate C.A."/>
        </authorList>
    </citation>
    <scope>NUCLEOTIDE SEQUENCE</scope>
    <source>
        <strain evidence="2">MF-1</strain>
    </source>
</reference>
<dbReference type="EMBL" id="AVOT02034069">
    <property type="protein sequence ID" value="MBW0528101.1"/>
    <property type="molecule type" value="Genomic_DNA"/>
</dbReference>
<dbReference type="AlphaFoldDB" id="A0A9Q3I3F0"/>
<accession>A0A9Q3I3F0</accession>
<feature type="compositionally biased region" description="Polar residues" evidence="1">
    <location>
        <begin position="1"/>
        <end position="16"/>
    </location>
</feature>
<sequence length="541" mass="62359">MITNPDSKSNTNPDSPQRTKELDRSINSNSIISTAPMIEYEAIISNIYALNNLQVMKSINIQFRRSACRILPEESNSRPSSGNTEPQDHRSPPVDESDSQVVLIFSPVLVFGQKKEILIQTKIFNHLASNHLPILRQNLLRLSSVFHNPYIFVKNYLHRVDNKRLFLLIKDLLENIAEIFHQIKLSLNVKYAFQDDECNLQRKDSSDQLMTASSFLCASSKLNNELITSSQNLLEALLSFLNHSFILRQPLRPADKTKFMQIWKSRARLVSQKICFALYDITSLTRDLQLLEYYHRQTLCHELVLDVESTLINIQTYIAKTQQLTTQLDSSSQRHLVIDVQFGTIVEDVQSESDLSDDEGGQIFLTKQAILLAKAAIPILKLSRLIINYFFPFGIQKKLNNHSSGVEFLKNFEHFDDPTNYCYFLHFLDSLYRLVNSLWRNTDDLVIWLNPCKSSFYYNTVTCSFENEYVNILRQKVEKLNAYSTEIAASLAILLCILHDSCSQDLMKGMCCDRDWLDIWCDQLGSYNARFSDLLDGLILF</sequence>
<comment type="caution">
    <text evidence="2">The sequence shown here is derived from an EMBL/GenBank/DDBJ whole genome shotgun (WGS) entry which is preliminary data.</text>
</comment>
<evidence type="ECO:0000313" key="2">
    <source>
        <dbReference type="EMBL" id="MBW0528101.1"/>
    </source>
</evidence>
<feature type="region of interest" description="Disordered" evidence="1">
    <location>
        <begin position="73"/>
        <end position="98"/>
    </location>
</feature>
<proteinExistence type="predicted"/>
<name>A0A9Q3I3F0_9BASI</name>
<keyword evidence="3" id="KW-1185">Reference proteome</keyword>
<evidence type="ECO:0000313" key="3">
    <source>
        <dbReference type="Proteomes" id="UP000765509"/>
    </source>
</evidence>
<protein>
    <submittedName>
        <fullName evidence="2">Uncharacterized protein</fullName>
    </submittedName>
</protein>
<organism evidence="2 3">
    <name type="scientific">Austropuccinia psidii MF-1</name>
    <dbReference type="NCBI Taxonomy" id="1389203"/>
    <lineage>
        <taxon>Eukaryota</taxon>
        <taxon>Fungi</taxon>
        <taxon>Dikarya</taxon>
        <taxon>Basidiomycota</taxon>
        <taxon>Pucciniomycotina</taxon>
        <taxon>Pucciniomycetes</taxon>
        <taxon>Pucciniales</taxon>
        <taxon>Sphaerophragmiaceae</taxon>
        <taxon>Austropuccinia</taxon>
    </lineage>
</organism>
<dbReference type="Proteomes" id="UP000765509">
    <property type="component" value="Unassembled WGS sequence"/>
</dbReference>